<feature type="compositionally biased region" description="Basic and acidic residues" evidence="6">
    <location>
        <begin position="148"/>
        <end position="162"/>
    </location>
</feature>
<name>A0ABV8FVB3_9ACTN</name>
<dbReference type="RefSeq" id="WP_378537571.1">
    <property type="nucleotide sequence ID" value="NZ_JBHSBH010000015.1"/>
</dbReference>
<dbReference type="PANTHER" id="PTHR47366:SF1">
    <property type="entry name" value="TWO-ON-TWO HEMOGLOBIN-3"/>
    <property type="match status" value="1"/>
</dbReference>
<dbReference type="InterPro" id="IPR001486">
    <property type="entry name" value="Hemoglobin_trunc"/>
</dbReference>
<keyword evidence="4" id="KW-0408">Iron</keyword>
<keyword evidence="8" id="KW-1185">Reference proteome</keyword>
<sequence length="174" mass="19829">MSDPREDPVTFYDAVGGEETFVRLVRRFYEGVAADPVLRPLYPEEDLGPAEERLRLFLIQYWGGPRTYNELRGHPRLRMRHMPFRVGARERDHWLAHMRAAIDDLALPAALERRLWEYMVYAAHSMVNVADDTEPPAVADPTSITVTRRSEPGESGDPRSDDDGGGDPIRISLK</sequence>
<reference evidence="8" key="1">
    <citation type="journal article" date="2019" name="Int. J. Syst. Evol. Microbiol.">
        <title>The Global Catalogue of Microorganisms (GCM) 10K type strain sequencing project: providing services to taxonomists for standard genome sequencing and annotation.</title>
        <authorList>
            <consortium name="The Broad Institute Genomics Platform"/>
            <consortium name="The Broad Institute Genome Sequencing Center for Infectious Disease"/>
            <person name="Wu L."/>
            <person name="Ma J."/>
        </authorList>
    </citation>
    <scope>NUCLEOTIDE SEQUENCE [LARGE SCALE GENOMIC DNA]</scope>
    <source>
        <strain evidence="8">TBRC 1826</strain>
    </source>
</reference>
<keyword evidence="2" id="KW-0349">Heme</keyword>
<dbReference type="Pfam" id="PF01152">
    <property type="entry name" value="Bac_globin"/>
    <property type="match status" value="1"/>
</dbReference>
<dbReference type="PANTHER" id="PTHR47366">
    <property type="entry name" value="TWO-ON-TWO HEMOGLOBIN-3"/>
    <property type="match status" value="1"/>
</dbReference>
<evidence type="ECO:0000256" key="2">
    <source>
        <dbReference type="ARBA" id="ARBA00022617"/>
    </source>
</evidence>
<evidence type="ECO:0000256" key="5">
    <source>
        <dbReference type="ARBA" id="ARBA00034496"/>
    </source>
</evidence>
<protein>
    <submittedName>
        <fullName evidence="7">Globin</fullName>
    </submittedName>
</protein>
<evidence type="ECO:0000256" key="6">
    <source>
        <dbReference type="SAM" id="MobiDB-lite"/>
    </source>
</evidence>
<keyword evidence="3" id="KW-0479">Metal-binding</keyword>
<feature type="region of interest" description="Disordered" evidence="6">
    <location>
        <begin position="132"/>
        <end position="174"/>
    </location>
</feature>
<evidence type="ECO:0000313" key="8">
    <source>
        <dbReference type="Proteomes" id="UP001595847"/>
    </source>
</evidence>
<dbReference type="Gene3D" id="1.10.490.10">
    <property type="entry name" value="Globins"/>
    <property type="match status" value="1"/>
</dbReference>
<dbReference type="EMBL" id="JBHSBH010000015">
    <property type="protein sequence ID" value="MFC3999248.1"/>
    <property type="molecule type" value="Genomic_DNA"/>
</dbReference>
<dbReference type="InterPro" id="IPR044203">
    <property type="entry name" value="GlbO/GLB3-like"/>
</dbReference>
<dbReference type="SUPFAM" id="SSF46458">
    <property type="entry name" value="Globin-like"/>
    <property type="match status" value="1"/>
</dbReference>
<dbReference type="Proteomes" id="UP001595847">
    <property type="component" value="Unassembled WGS sequence"/>
</dbReference>
<comment type="caution">
    <text evidence="7">The sequence shown here is derived from an EMBL/GenBank/DDBJ whole genome shotgun (WGS) entry which is preliminary data.</text>
</comment>
<dbReference type="InterPro" id="IPR009050">
    <property type="entry name" value="Globin-like_sf"/>
</dbReference>
<proteinExistence type="inferred from homology"/>
<evidence type="ECO:0000256" key="3">
    <source>
        <dbReference type="ARBA" id="ARBA00022723"/>
    </source>
</evidence>
<dbReference type="InterPro" id="IPR012292">
    <property type="entry name" value="Globin/Proto"/>
</dbReference>
<dbReference type="CDD" id="cd14771">
    <property type="entry name" value="TrHb2_Mt-trHbO-like_O"/>
    <property type="match status" value="1"/>
</dbReference>
<evidence type="ECO:0000256" key="4">
    <source>
        <dbReference type="ARBA" id="ARBA00023004"/>
    </source>
</evidence>
<evidence type="ECO:0000256" key="1">
    <source>
        <dbReference type="ARBA" id="ARBA00022448"/>
    </source>
</evidence>
<keyword evidence="1" id="KW-0813">Transport</keyword>
<evidence type="ECO:0000313" key="7">
    <source>
        <dbReference type="EMBL" id="MFC3999248.1"/>
    </source>
</evidence>
<organism evidence="7 8">
    <name type="scientific">Nocardiopsis sediminis</name>
    <dbReference type="NCBI Taxonomy" id="1778267"/>
    <lineage>
        <taxon>Bacteria</taxon>
        <taxon>Bacillati</taxon>
        <taxon>Actinomycetota</taxon>
        <taxon>Actinomycetes</taxon>
        <taxon>Streptosporangiales</taxon>
        <taxon>Nocardiopsidaceae</taxon>
        <taxon>Nocardiopsis</taxon>
    </lineage>
</organism>
<gene>
    <name evidence="7" type="ORF">ACFOVU_25260</name>
</gene>
<accession>A0ABV8FVB3</accession>
<comment type="similarity">
    <text evidence="5">Belongs to the truncated hemoglobin family. Group II subfamily.</text>
</comment>